<evidence type="ECO:0000313" key="4">
    <source>
        <dbReference type="Proteomes" id="UP000265955"/>
    </source>
</evidence>
<dbReference type="Pfam" id="PF13229">
    <property type="entry name" value="Beta_helix"/>
    <property type="match status" value="1"/>
</dbReference>
<proteinExistence type="predicted"/>
<dbReference type="InterPro" id="IPR011050">
    <property type="entry name" value="Pectin_lyase_fold/virulence"/>
</dbReference>
<dbReference type="NCBIfam" id="TIGR03804">
    <property type="entry name" value="para_beta_helix"/>
    <property type="match status" value="1"/>
</dbReference>
<dbReference type="PROSITE" id="PS51257">
    <property type="entry name" value="PROKAR_LIPOPROTEIN"/>
    <property type="match status" value="1"/>
</dbReference>
<organism evidence="3 4">
    <name type="scientific">Noviherbaspirillum saxi</name>
    <dbReference type="NCBI Taxonomy" id="2320863"/>
    <lineage>
        <taxon>Bacteria</taxon>
        <taxon>Pseudomonadati</taxon>
        <taxon>Pseudomonadota</taxon>
        <taxon>Betaproteobacteria</taxon>
        <taxon>Burkholderiales</taxon>
        <taxon>Oxalobacteraceae</taxon>
        <taxon>Noviherbaspirillum</taxon>
    </lineage>
</organism>
<dbReference type="PANTHER" id="PTHR36453:SF1">
    <property type="entry name" value="RIGHT HANDED BETA HELIX DOMAIN-CONTAINING PROTEIN"/>
    <property type="match status" value="1"/>
</dbReference>
<dbReference type="Proteomes" id="UP000265955">
    <property type="component" value="Unassembled WGS sequence"/>
</dbReference>
<accession>A0A3A3FFM3</accession>
<name>A0A3A3FFM3_9BURK</name>
<dbReference type="AlphaFoldDB" id="A0A3A3FFM3"/>
<sequence>MIKLLSPTRSAARFIIVASSCLGLVACGGGSSTSTTSEAATETTTASAATSATPTNIAAPQGASSSDAASPSPSSPASATSPTVTIPATPIQVAPQGLPILPMPSGIANGATLDLQCGRTYHGTLDLKGKSDITARTVGDCGNAVLTPGQVIAGWTRYQGNVFSAPVPFEVAQVIIADQPLTRAHWPSRAQTWAKASASDAGSLTYAMPNSDLVGATLVFKPYEWAVEARKITAYSASGMTLTSTGDINFDGYTLNGAVDFYVEGKLWMLDEPGEWALSNGRLYVWAPDGQSPEGRVWVSPNKDGIDATNAKNITLENLSIYGAANGINALGASNLSVNKTHIIHSSANGILNSGGTHLSVDATTIRNSRHDAIAVKWGGGNEVIRNSTIDASGTIGMPTNAHAAINLTAGRGALVQNNQVTNSGYIGIRVFRDAKVNSNTVDGACQVLTDCGGIFTSAPDRAALNTSIANNVIRNVGKAQRLAWAIYLGDYANGTSVTGNTVSDSGNGMEILNGYNNLIDGNNFSSSTQSHIQIVEAGTTATVRDNIFSNNRFTMTGSQEAYRISSDLGVNAVARFASYASNTYQSSSSIFANYNGEALNYAQWKQRTGQDGSSTFGTP</sequence>
<dbReference type="SUPFAM" id="SSF51126">
    <property type="entry name" value="Pectin lyase-like"/>
    <property type="match status" value="2"/>
</dbReference>
<dbReference type="InterPro" id="IPR039448">
    <property type="entry name" value="Beta_helix"/>
</dbReference>
<dbReference type="PANTHER" id="PTHR36453">
    <property type="entry name" value="SECRETED PROTEIN-RELATED"/>
    <property type="match status" value="1"/>
</dbReference>
<evidence type="ECO:0000256" key="1">
    <source>
        <dbReference type="SAM" id="MobiDB-lite"/>
    </source>
</evidence>
<dbReference type="Gene3D" id="2.160.20.10">
    <property type="entry name" value="Single-stranded right-handed beta-helix, Pectin lyase-like"/>
    <property type="match status" value="1"/>
</dbReference>
<evidence type="ECO:0000259" key="2">
    <source>
        <dbReference type="Pfam" id="PF13229"/>
    </source>
</evidence>
<protein>
    <submittedName>
        <fullName evidence="3">Right-handed parallel beta-helix repeat-containing protein</fullName>
    </submittedName>
</protein>
<dbReference type="InterPro" id="IPR006626">
    <property type="entry name" value="PbH1"/>
</dbReference>
<keyword evidence="4" id="KW-1185">Reference proteome</keyword>
<comment type="caution">
    <text evidence="3">The sequence shown here is derived from an EMBL/GenBank/DDBJ whole genome shotgun (WGS) entry which is preliminary data.</text>
</comment>
<dbReference type="EMBL" id="QYUO01000003">
    <property type="protein sequence ID" value="RJF92050.1"/>
    <property type="molecule type" value="Genomic_DNA"/>
</dbReference>
<reference evidence="4" key="1">
    <citation type="submission" date="2018-09" db="EMBL/GenBank/DDBJ databases">
        <authorList>
            <person name="Zhu H."/>
        </authorList>
    </citation>
    <scope>NUCLEOTIDE SEQUENCE [LARGE SCALE GENOMIC DNA]</scope>
    <source>
        <strain evidence="4">K1R23-30</strain>
    </source>
</reference>
<gene>
    <name evidence="3" type="ORF">D3871_25680</name>
</gene>
<feature type="region of interest" description="Disordered" evidence="1">
    <location>
        <begin position="32"/>
        <end position="84"/>
    </location>
</feature>
<evidence type="ECO:0000313" key="3">
    <source>
        <dbReference type="EMBL" id="RJF92050.1"/>
    </source>
</evidence>
<dbReference type="InterPro" id="IPR012334">
    <property type="entry name" value="Pectin_lyas_fold"/>
</dbReference>
<dbReference type="SMART" id="SM00710">
    <property type="entry name" value="PbH1"/>
    <property type="match status" value="8"/>
</dbReference>
<feature type="domain" description="Right handed beta helix" evidence="2">
    <location>
        <begin position="305"/>
        <end position="472"/>
    </location>
</feature>
<dbReference type="InterPro" id="IPR022441">
    <property type="entry name" value="Para_beta_helix_rpt-2"/>
</dbReference>